<evidence type="ECO:0000256" key="1">
    <source>
        <dbReference type="SAM" id="MobiDB-lite"/>
    </source>
</evidence>
<gene>
    <name evidence="2" type="ORF">GCM10023168_13790</name>
</gene>
<sequence length="107" mass="11655">MTDAQMEKHGGLHFRLDDGSVYFIRSEVLEACKLSGEELEGAERDLGERGTKSRDLGKAGAKVKARTPAVTESVFIERDMPPLEFSPIGEAKLGASLKVAPTVMCCW</sequence>
<dbReference type="Proteomes" id="UP001500945">
    <property type="component" value="Unassembled WGS sequence"/>
</dbReference>
<comment type="caution">
    <text evidence="2">The sequence shown here is derived from an EMBL/GenBank/DDBJ whole genome shotgun (WGS) entry which is preliminary data.</text>
</comment>
<reference evidence="3" key="1">
    <citation type="journal article" date="2019" name="Int. J. Syst. Evol. Microbiol.">
        <title>The Global Catalogue of Microorganisms (GCM) 10K type strain sequencing project: providing services to taxonomists for standard genome sequencing and annotation.</title>
        <authorList>
            <consortium name="The Broad Institute Genomics Platform"/>
            <consortium name="The Broad Institute Genome Sequencing Center for Infectious Disease"/>
            <person name="Wu L."/>
            <person name="Ma J."/>
        </authorList>
    </citation>
    <scope>NUCLEOTIDE SEQUENCE [LARGE SCALE GENOMIC DNA]</scope>
    <source>
        <strain evidence="3">JCM 17809</strain>
    </source>
</reference>
<dbReference type="EMBL" id="BAABGM010000009">
    <property type="protein sequence ID" value="GAA4402861.1"/>
    <property type="molecule type" value="Genomic_DNA"/>
</dbReference>
<protein>
    <submittedName>
        <fullName evidence="2">Uncharacterized protein</fullName>
    </submittedName>
</protein>
<name>A0ABP8KAE4_9MICO</name>
<proteinExistence type="predicted"/>
<dbReference type="RefSeq" id="WP_345203923.1">
    <property type="nucleotide sequence ID" value="NZ_BAABGM010000009.1"/>
</dbReference>
<organism evidence="2 3">
    <name type="scientific">Fodinibacter luteus</name>
    <dbReference type="NCBI Taxonomy" id="552064"/>
    <lineage>
        <taxon>Bacteria</taxon>
        <taxon>Bacillati</taxon>
        <taxon>Actinomycetota</taxon>
        <taxon>Actinomycetes</taxon>
        <taxon>Micrococcales</taxon>
        <taxon>Intrasporangiaceae</taxon>
        <taxon>Fodinibacter (ex Wang et al. 2009)</taxon>
    </lineage>
</organism>
<keyword evidence="3" id="KW-1185">Reference proteome</keyword>
<feature type="region of interest" description="Disordered" evidence="1">
    <location>
        <begin position="40"/>
        <end position="62"/>
    </location>
</feature>
<evidence type="ECO:0000313" key="2">
    <source>
        <dbReference type="EMBL" id="GAA4402861.1"/>
    </source>
</evidence>
<feature type="compositionally biased region" description="Basic and acidic residues" evidence="1">
    <location>
        <begin position="41"/>
        <end position="57"/>
    </location>
</feature>
<evidence type="ECO:0000313" key="3">
    <source>
        <dbReference type="Proteomes" id="UP001500945"/>
    </source>
</evidence>
<accession>A0ABP8KAE4</accession>